<feature type="transmembrane region" description="Helical" evidence="1">
    <location>
        <begin position="7"/>
        <end position="30"/>
    </location>
</feature>
<reference evidence="3" key="1">
    <citation type="journal article" date="2012" name="PLoS ONE">
        <title>The success of Acinetobacter species; genetic, metabolic and virulence attributes.</title>
        <authorList>
            <person name="Peleg A.Y."/>
            <person name="de Breij A."/>
            <person name="Adams M.D."/>
            <person name="Cerqueira G.M."/>
            <person name="Mocali S."/>
            <person name="Galardini M."/>
            <person name="Nibbering P.H."/>
            <person name="Earl A.M."/>
            <person name="Ward D.V."/>
            <person name="Paterson D.L."/>
            <person name="Seifert H."/>
            <person name="Dijkshoorn L."/>
        </authorList>
    </citation>
    <scope>NUCLEOTIDE SEQUENCE [LARGE SCALE GENOMIC DNA]</scope>
    <source>
        <strain evidence="3">SH046</strain>
    </source>
</reference>
<evidence type="ECO:0000256" key="1">
    <source>
        <dbReference type="SAM" id="Phobius"/>
    </source>
</evidence>
<keyword evidence="1" id="KW-0472">Membrane</keyword>
<dbReference type="Proteomes" id="UP000012047">
    <property type="component" value="Unassembled WGS sequence"/>
</dbReference>
<proteinExistence type="predicted"/>
<accession>D0SGT9</accession>
<gene>
    <name evidence="2" type="ORF">HMPREF0016_03062</name>
</gene>
<dbReference type="HOGENOM" id="CLU_1891673_0_0_6"/>
<evidence type="ECO:0000313" key="3">
    <source>
        <dbReference type="Proteomes" id="UP000012047"/>
    </source>
</evidence>
<evidence type="ECO:0000313" key="2">
    <source>
        <dbReference type="EMBL" id="EEY94795.1"/>
    </source>
</evidence>
<protein>
    <submittedName>
        <fullName evidence="2">Uncharacterized protein</fullName>
    </submittedName>
</protein>
<keyword evidence="1" id="KW-1133">Transmembrane helix</keyword>
<dbReference type="RefSeq" id="WP_005401840.1">
    <property type="nucleotide sequence ID" value="NZ_GG704974.1"/>
</dbReference>
<name>D0SGT9_ACIJO</name>
<dbReference type="AlphaFoldDB" id="D0SGT9"/>
<keyword evidence="1" id="KW-0812">Transmembrane</keyword>
<organism evidence="2 3">
    <name type="scientific">Acinetobacter johnsonii SH046</name>
    <dbReference type="NCBI Taxonomy" id="575586"/>
    <lineage>
        <taxon>Bacteria</taxon>
        <taxon>Pseudomonadati</taxon>
        <taxon>Pseudomonadota</taxon>
        <taxon>Gammaproteobacteria</taxon>
        <taxon>Moraxellales</taxon>
        <taxon>Moraxellaceae</taxon>
        <taxon>Acinetobacter</taxon>
    </lineage>
</organism>
<sequence length="138" mass="16122">MDMLFFYWSNVGAVNWIILGAIFLCMFVALSMMDEVWLSASVTLFFLAVFFFGTMLYAKLPWEINESEYQEVLNFKKVAVEGKHYSNEYNQNILHVFDMALEDRKINQFEKMVIDAVKEAADKDVYVSELKNLKKKGD</sequence>
<feature type="transmembrane region" description="Helical" evidence="1">
    <location>
        <begin position="36"/>
        <end position="58"/>
    </location>
</feature>
<dbReference type="EMBL" id="GG704974">
    <property type="protein sequence ID" value="EEY94795.1"/>
    <property type="molecule type" value="Genomic_DNA"/>
</dbReference>